<sequence>LLQLHPHQNLAGAQRKARRNLPLSRCKLQLQVLIHRNPSLVPNHFLKLKRWTRWPLMRSVVTLQRAQKSSTLRSRRR</sequence>
<reference evidence="1 2" key="1">
    <citation type="submission" date="2016-09" db="EMBL/GenBank/DDBJ databases">
        <title>The draft genome of Dichanthelium oligosanthes: A C3 panicoid grass species.</title>
        <authorList>
            <person name="Studer A.J."/>
            <person name="Schnable J.C."/>
            <person name="Brutnell T.P."/>
        </authorList>
    </citation>
    <scope>NUCLEOTIDE SEQUENCE [LARGE SCALE GENOMIC DNA]</scope>
    <source>
        <strain evidence="2">cv. Kellogg 1175</strain>
        <tissue evidence="1">Leaf</tissue>
    </source>
</reference>
<keyword evidence="2" id="KW-1185">Reference proteome</keyword>
<protein>
    <submittedName>
        <fullName evidence="1">Uncharacterized protein</fullName>
    </submittedName>
</protein>
<dbReference type="Proteomes" id="UP000095767">
    <property type="component" value="Unassembled WGS sequence"/>
</dbReference>
<evidence type="ECO:0000313" key="1">
    <source>
        <dbReference type="EMBL" id="OEL30208.1"/>
    </source>
</evidence>
<proteinExistence type="predicted"/>
<evidence type="ECO:0000313" key="2">
    <source>
        <dbReference type="Proteomes" id="UP000095767"/>
    </source>
</evidence>
<gene>
    <name evidence="1" type="ORF">BAE44_0008773</name>
</gene>
<feature type="non-terminal residue" evidence="1">
    <location>
        <position position="1"/>
    </location>
</feature>
<name>A0A1E5VYN1_9POAL</name>
<dbReference type="AlphaFoldDB" id="A0A1E5VYN1"/>
<organism evidence="1 2">
    <name type="scientific">Dichanthelium oligosanthes</name>
    <dbReference type="NCBI Taxonomy" id="888268"/>
    <lineage>
        <taxon>Eukaryota</taxon>
        <taxon>Viridiplantae</taxon>
        <taxon>Streptophyta</taxon>
        <taxon>Embryophyta</taxon>
        <taxon>Tracheophyta</taxon>
        <taxon>Spermatophyta</taxon>
        <taxon>Magnoliopsida</taxon>
        <taxon>Liliopsida</taxon>
        <taxon>Poales</taxon>
        <taxon>Poaceae</taxon>
        <taxon>PACMAD clade</taxon>
        <taxon>Panicoideae</taxon>
        <taxon>Panicodae</taxon>
        <taxon>Paniceae</taxon>
        <taxon>Dichantheliinae</taxon>
        <taxon>Dichanthelium</taxon>
    </lineage>
</organism>
<accession>A0A1E5VYN1</accession>
<comment type="caution">
    <text evidence="1">The sequence shown here is derived from an EMBL/GenBank/DDBJ whole genome shotgun (WGS) entry which is preliminary data.</text>
</comment>
<dbReference type="EMBL" id="LWDX02026081">
    <property type="protein sequence ID" value="OEL30208.1"/>
    <property type="molecule type" value="Genomic_DNA"/>
</dbReference>